<keyword evidence="1" id="KW-0175">Coiled coil</keyword>
<feature type="compositionally biased region" description="Basic and acidic residues" evidence="2">
    <location>
        <begin position="1"/>
        <end position="19"/>
    </location>
</feature>
<evidence type="ECO:0000313" key="4">
    <source>
        <dbReference type="EMBL" id="CAE7362795.1"/>
    </source>
</evidence>
<organism evidence="4 5">
    <name type="scientific">Symbiodinium natans</name>
    <dbReference type="NCBI Taxonomy" id="878477"/>
    <lineage>
        <taxon>Eukaryota</taxon>
        <taxon>Sar</taxon>
        <taxon>Alveolata</taxon>
        <taxon>Dinophyceae</taxon>
        <taxon>Suessiales</taxon>
        <taxon>Symbiodiniaceae</taxon>
        <taxon>Symbiodinium</taxon>
    </lineage>
</organism>
<dbReference type="Proteomes" id="UP000604046">
    <property type="component" value="Unassembled WGS sequence"/>
</dbReference>
<reference evidence="4" key="1">
    <citation type="submission" date="2021-02" db="EMBL/GenBank/DDBJ databases">
        <authorList>
            <person name="Dougan E. K."/>
            <person name="Rhodes N."/>
            <person name="Thang M."/>
            <person name="Chan C."/>
        </authorList>
    </citation>
    <scope>NUCLEOTIDE SEQUENCE</scope>
</reference>
<feature type="region of interest" description="Disordered" evidence="2">
    <location>
        <begin position="1"/>
        <end position="117"/>
    </location>
</feature>
<gene>
    <name evidence="4" type="ORF">SNAT2548_LOCUS19580</name>
</gene>
<feature type="compositionally biased region" description="Basic and acidic residues" evidence="2">
    <location>
        <begin position="66"/>
        <end position="80"/>
    </location>
</feature>
<evidence type="ECO:0000256" key="1">
    <source>
        <dbReference type="SAM" id="Coils"/>
    </source>
</evidence>
<evidence type="ECO:0000259" key="3">
    <source>
        <dbReference type="Pfam" id="PF23406"/>
    </source>
</evidence>
<feature type="compositionally biased region" description="Low complexity" evidence="2">
    <location>
        <begin position="83"/>
        <end position="102"/>
    </location>
</feature>
<evidence type="ECO:0000256" key="2">
    <source>
        <dbReference type="SAM" id="MobiDB-lite"/>
    </source>
</evidence>
<dbReference type="InterPro" id="IPR059039">
    <property type="entry name" value="ZNF380_CC"/>
</dbReference>
<evidence type="ECO:0000313" key="5">
    <source>
        <dbReference type="Proteomes" id="UP000604046"/>
    </source>
</evidence>
<feature type="compositionally biased region" description="Basic and acidic residues" evidence="2">
    <location>
        <begin position="159"/>
        <end position="178"/>
    </location>
</feature>
<feature type="domain" description="ZNF380 coiled-coil" evidence="3">
    <location>
        <begin position="149"/>
        <end position="230"/>
    </location>
</feature>
<name>A0A812QAX0_9DINO</name>
<accession>A0A812QAX0</accession>
<dbReference type="OrthoDB" id="437895at2759"/>
<sequence length="766" mass="85820">MDQKKLRELTKQEKARRGQDTAVPSVLKRKQEAKAAEIAAKRARAESAAMPPPALPKNSRLASAKAPEEARPSDVNDAEKQSPTATAPAPATAAVENDSAEAAAEEEAAVAPSPGAQLQAVEQVPMVAAEAAKATQAEADADPESDQALPEGFFDDPEQDAKVRGMEAPSRKAERELEEGLRRFEREMAAEQEKAEETRHEIDEKKYEVLAAEEEEFQTQLQSRLVKLREEWKDWEALGWNLICSPKETVRDAESPRTAHAENNSASESPKPLLVWEAGEIETRLRKHALELTEPAISRTVFFEGKLREVRASAERNAENLKQLHQQLASQESLKKTIDSFRSELCDWDKERRDHEHLLNEKTCLQENELSALRKMIEVQGYSTDACQRGLKNVGDLLAATKDEVSQLRDYCCERVDVNRDKIMKLRDEIESKLAASESTQFKLQDDVTNMATVFAHLKSEMERIGLVTAESMESVADLWRAKASAASVEEQQQTFIEFQRNLSDAVAALRLRVDHVVDEVKGHFQTAVRVISTSTSKQISSMRTQYSEDIGRLDEVMQQNESLSQVIRGGEDQARVQLQKLQEDFDKQIQELRLGLEKKVKIDPVSEQYVVEVQQLRRAWKDHEEHLASHDRARSLERDAMYAIVESQLIAAQMNVQDDQDRKNVALFGCKPEKGAGEGLLPNIDQTPRKKEVKAAAPIISLDKRCLSCCSNTGTVLAGFKIACLNYTPGPVEYHKVAYSRAELLQLQAKLLDQAKDQMQRAAGV</sequence>
<dbReference type="EMBL" id="CAJNDS010002183">
    <property type="protein sequence ID" value="CAE7362795.1"/>
    <property type="molecule type" value="Genomic_DNA"/>
</dbReference>
<proteinExistence type="predicted"/>
<feature type="region of interest" description="Disordered" evidence="2">
    <location>
        <begin position="129"/>
        <end position="178"/>
    </location>
</feature>
<keyword evidence="5" id="KW-1185">Reference proteome</keyword>
<feature type="compositionally biased region" description="Basic and acidic residues" evidence="2">
    <location>
        <begin position="29"/>
        <end position="45"/>
    </location>
</feature>
<comment type="caution">
    <text evidence="4">The sequence shown here is derived from an EMBL/GenBank/DDBJ whole genome shotgun (WGS) entry which is preliminary data.</text>
</comment>
<feature type="compositionally biased region" description="Low complexity" evidence="2">
    <location>
        <begin position="129"/>
        <end position="138"/>
    </location>
</feature>
<feature type="coiled-coil region" evidence="1">
    <location>
        <begin position="304"/>
        <end position="334"/>
    </location>
</feature>
<dbReference type="AlphaFoldDB" id="A0A812QAX0"/>
<protein>
    <recommendedName>
        <fullName evidence="3">ZNF380 coiled-coil domain-containing protein</fullName>
    </recommendedName>
</protein>
<dbReference type="Pfam" id="PF23406">
    <property type="entry name" value="ZNF380_CC"/>
    <property type="match status" value="1"/>
</dbReference>